<evidence type="ECO:0000313" key="3">
    <source>
        <dbReference type="EMBL" id="SVD76304.1"/>
    </source>
</evidence>
<protein>
    <recommendedName>
        <fullName evidence="2">NAD-dependent epimerase/dehydratase domain-containing protein</fullName>
    </recommendedName>
</protein>
<dbReference type="PANTHER" id="PTHR43000">
    <property type="entry name" value="DTDP-D-GLUCOSE 4,6-DEHYDRATASE-RELATED"/>
    <property type="match status" value="1"/>
</dbReference>
<sequence>MKVLILGAAGFVGSNLTNKFLNYGHDVVALDGLLDQTGGSIKNLHDVIDHVDFIDKRIEDVKNLPLLIRSVDIVIDCMGWTLHYEAILDPLYDFELNVKSHLVLLQAVADNPSQKFIYLGSRVQYGNPKNGVITEETSMKPEDIQAIHKITGDYYYSFFSKLKNMDTVSLRFPNCYGKNQPIFREETGLISSFIIEALKDKEIIIYGNGRKRNIIFVDDLAEIIVRISKKDFKRFNVFNVSGNSILIH</sequence>
<feature type="non-terminal residue" evidence="3">
    <location>
        <position position="248"/>
    </location>
</feature>
<dbReference type="Gene3D" id="3.90.25.10">
    <property type="entry name" value="UDP-galactose 4-epimerase, domain 1"/>
    <property type="match status" value="1"/>
</dbReference>
<dbReference type="InterPro" id="IPR001509">
    <property type="entry name" value="Epimerase_deHydtase"/>
</dbReference>
<reference evidence="3" key="1">
    <citation type="submission" date="2018-05" db="EMBL/GenBank/DDBJ databases">
        <authorList>
            <person name="Lanie J.A."/>
            <person name="Ng W.-L."/>
            <person name="Kazmierczak K.M."/>
            <person name="Andrzejewski T.M."/>
            <person name="Davidsen T.M."/>
            <person name="Wayne K.J."/>
            <person name="Tettelin H."/>
            <person name="Glass J.I."/>
            <person name="Rusch D."/>
            <person name="Podicherti R."/>
            <person name="Tsui H.-C.T."/>
            <person name="Winkler M.E."/>
        </authorList>
    </citation>
    <scope>NUCLEOTIDE SEQUENCE</scope>
</reference>
<name>A0A382XZH4_9ZZZZ</name>
<dbReference type="EMBL" id="UINC01171635">
    <property type="protein sequence ID" value="SVD76304.1"/>
    <property type="molecule type" value="Genomic_DNA"/>
</dbReference>
<feature type="domain" description="NAD-dependent epimerase/dehydratase" evidence="2">
    <location>
        <begin position="3"/>
        <end position="240"/>
    </location>
</feature>
<dbReference type="AlphaFoldDB" id="A0A382XZH4"/>
<dbReference type="Pfam" id="PF01370">
    <property type="entry name" value="Epimerase"/>
    <property type="match status" value="1"/>
</dbReference>
<comment type="similarity">
    <text evidence="1">Belongs to the NAD(P)-dependent epimerase/dehydratase family.</text>
</comment>
<proteinExistence type="inferred from homology"/>
<dbReference type="SUPFAM" id="SSF51735">
    <property type="entry name" value="NAD(P)-binding Rossmann-fold domains"/>
    <property type="match status" value="1"/>
</dbReference>
<accession>A0A382XZH4</accession>
<organism evidence="3">
    <name type="scientific">marine metagenome</name>
    <dbReference type="NCBI Taxonomy" id="408172"/>
    <lineage>
        <taxon>unclassified sequences</taxon>
        <taxon>metagenomes</taxon>
        <taxon>ecological metagenomes</taxon>
    </lineage>
</organism>
<dbReference type="Gene3D" id="3.40.50.720">
    <property type="entry name" value="NAD(P)-binding Rossmann-like Domain"/>
    <property type="match status" value="1"/>
</dbReference>
<gene>
    <name evidence="3" type="ORF">METZ01_LOCUS429158</name>
</gene>
<evidence type="ECO:0000256" key="1">
    <source>
        <dbReference type="ARBA" id="ARBA00007637"/>
    </source>
</evidence>
<dbReference type="InterPro" id="IPR036291">
    <property type="entry name" value="NAD(P)-bd_dom_sf"/>
</dbReference>
<evidence type="ECO:0000259" key="2">
    <source>
        <dbReference type="Pfam" id="PF01370"/>
    </source>
</evidence>